<dbReference type="RefSeq" id="WP_093424218.1">
    <property type="nucleotide sequence ID" value="NZ_FOXA01000015.1"/>
</dbReference>
<name>A0A1I5TUR3_9RHOB</name>
<accession>A0A1I5TUR3</accession>
<evidence type="ECO:0000313" key="2">
    <source>
        <dbReference type="Proteomes" id="UP000199356"/>
    </source>
</evidence>
<evidence type="ECO:0000313" key="1">
    <source>
        <dbReference type="EMBL" id="SFP86820.1"/>
    </source>
</evidence>
<proteinExistence type="predicted"/>
<organism evidence="1 2">
    <name type="scientific">Tranquillimonas alkanivorans</name>
    <dbReference type="NCBI Taxonomy" id="441119"/>
    <lineage>
        <taxon>Bacteria</taxon>
        <taxon>Pseudomonadati</taxon>
        <taxon>Pseudomonadota</taxon>
        <taxon>Alphaproteobacteria</taxon>
        <taxon>Rhodobacterales</taxon>
        <taxon>Roseobacteraceae</taxon>
        <taxon>Tranquillimonas</taxon>
    </lineage>
</organism>
<protein>
    <recommendedName>
        <fullName evidence="3">Very-short-patch-repair endonuclease</fullName>
    </recommendedName>
</protein>
<dbReference type="EMBL" id="FOXA01000015">
    <property type="protein sequence ID" value="SFP86820.1"/>
    <property type="molecule type" value="Genomic_DNA"/>
</dbReference>
<dbReference type="OrthoDB" id="9798754at2"/>
<evidence type="ECO:0008006" key="3">
    <source>
        <dbReference type="Google" id="ProtNLM"/>
    </source>
</evidence>
<keyword evidence="2" id="KW-1185">Reference proteome</keyword>
<dbReference type="SUPFAM" id="SSF52980">
    <property type="entry name" value="Restriction endonuclease-like"/>
    <property type="match status" value="1"/>
</dbReference>
<dbReference type="Proteomes" id="UP000199356">
    <property type="component" value="Unassembled WGS sequence"/>
</dbReference>
<dbReference type="Gene3D" id="3.40.960.10">
    <property type="entry name" value="VSR Endonuclease"/>
    <property type="match status" value="1"/>
</dbReference>
<dbReference type="STRING" id="441119.SAMN04488047_11540"/>
<reference evidence="1 2" key="1">
    <citation type="submission" date="2016-10" db="EMBL/GenBank/DDBJ databases">
        <authorList>
            <person name="de Groot N.N."/>
        </authorList>
    </citation>
    <scope>NUCLEOTIDE SEQUENCE [LARGE SCALE GENOMIC DNA]</scope>
    <source>
        <strain evidence="1 2">DSM 19547</strain>
    </source>
</reference>
<gene>
    <name evidence="1" type="ORF">SAMN04488047_11540</name>
</gene>
<dbReference type="InterPro" id="IPR011335">
    <property type="entry name" value="Restrct_endonuc-II-like"/>
</dbReference>
<dbReference type="AlphaFoldDB" id="A0A1I5TUR3"/>
<sequence length="155" mass="18190">MNNIKYCSLECRNADPAWTEQLLWMVQKQQDGAPTSIEVLGYEMLDRIGEPYTPQKLLFSKFCVDACLDELPLVIQFDGDYWHGHPERFPEPDERQQRRIHLDRSQDAYLRKCGYTILRIWECDIHGDMPRVRRRVRRAIARAKVRAAALQSLAA</sequence>